<keyword evidence="2" id="KW-1185">Reference proteome</keyword>
<reference evidence="1 2" key="1">
    <citation type="submission" date="2020-08" db="EMBL/GenBank/DDBJ databases">
        <title>Genomic Encyclopedia of Type Strains, Phase IV (KMG-IV): sequencing the most valuable type-strain genomes for metagenomic binning, comparative biology and taxonomic classification.</title>
        <authorList>
            <person name="Goeker M."/>
        </authorList>
    </citation>
    <scope>NUCLEOTIDE SEQUENCE [LARGE SCALE GENOMIC DNA]</scope>
    <source>
        <strain evidence="1 2">DSM 105040</strain>
    </source>
</reference>
<dbReference type="EMBL" id="JACIEQ010000005">
    <property type="protein sequence ID" value="MBB4023310.1"/>
    <property type="molecule type" value="Genomic_DNA"/>
</dbReference>
<gene>
    <name evidence="1" type="ORF">GGR17_003139</name>
</gene>
<evidence type="ECO:0008006" key="3">
    <source>
        <dbReference type="Google" id="ProtNLM"/>
    </source>
</evidence>
<evidence type="ECO:0000313" key="1">
    <source>
        <dbReference type="EMBL" id="MBB4023310.1"/>
    </source>
</evidence>
<dbReference type="Proteomes" id="UP000585681">
    <property type="component" value="Unassembled WGS sequence"/>
</dbReference>
<comment type="caution">
    <text evidence="1">The sequence shown here is derived from an EMBL/GenBank/DDBJ whole genome shotgun (WGS) entry which is preliminary data.</text>
</comment>
<proteinExistence type="predicted"/>
<name>A0A840CDN7_9RHOB</name>
<protein>
    <recommendedName>
        <fullName evidence="3">Lipoprotein</fullName>
    </recommendedName>
</protein>
<dbReference type="AlphaFoldDB" id="A0A840CDN7"/>
<accession>A0A840CDN7</accession>
<sequence>MIRPAGKTLALVALAACAPEPEPLPYISEKALAALPPRTDLRTVQRRYNGCYVIQTEDELTGYLKQVTDANGNLVCDDV</sequence>
<evidence type="ECO:0000313" key="2">
    <source>
        <dbReference type="Proteomes" id="UP000585681"/>
    </source>
</evidence>
<organism evidence="1 2">
    <name type="scientific">Actibacterium naphthalenivorans</name>
    <dbReference type="NCBI Taxonomy" id="1614693"/>
    <lineage>
        <taxon>Bacteria</taxon>
        <taxon>Pseudomonadati</taxon>
        <taxon>Pseudomonadota</taxon>
        <taxon>Alphaproteobacteria</taxon>
        <taxon>Rhodobacterales</taxon>
        <taxon>Roseobacteraceae</taxon>
        <taxon>Actibacterium</taxon>
    </lineage>
</organism>
<dbReference type="RefSeq" id="WP_037210113.1">
    <property type="nucleotide sequence ID" value="NZ_JACIEQ010000005.1"/>
</dbReference>